<dbReference type="Pfam" id="PF00005">
    <property type="entry name" value="ABC_tran"/>
    <property type="match status" value="1"/>
</dbReference>
<feature type="domain" description="ABC-2 type transporter transmembrane" evidence="9">
    <location>
        <begin position="234"/>
        <end position="399"/>
    </location>
</feature>
<evidence type="ECO:0000256" key="2">
    <source>
        <dbReference type="ARBA" id="ARBA00005814"/>
    </source>
</evidence>
<dbReference type="Pfam" id="PF01061">
    <property type="entry name" value="ABC2_membrane"/>
    <property type="match status" value="1"/>
</dbReference>
<feature type="transmembrane region" description="Helical" evidence="7">
    <location>
        <begin position="253"/>
        <end position="275"/>
    </location>
</feature>
<keyword evidence="5 7" id="KW-1133">Transmembrane helix</keyword>
<keyword evidence="6 7" id="KW-0472">Membrane</keyword>
<dbReference type="InterPro" id="IPR052215">
    <property type="entry name" value="Plant_ABCG"/>
</dbReference>
<evidence type="ECO:0000313" key="12">
    <source>
        <dbReference type="Proteomes" id="UP000288805"/>
    </source>
</evidence>
<sequence>MPYSGEAVNYSAQLQLPDSMPRSEKKERAETAIREMGLQDAINTRIGGWGVKGISGGQKRRVSICIEILTQPKLLFLDEPTSRLDSATSYYVMSRIAGLDQLHGRTIITSIHQTSSEVFALFDNLCLLSSGRTVYFGAAHAANEFFSSNGFPCPTLQNPPDHFLKTINKDFEEDIDQGFSGKQKKQSISLLRHTNHLVVTSKFKHRLLKYAVTWVFQEGGALQKKRSHAGFINQSLVLTRKSCVNMYRDLGYYWLRLAIYITLAFALGTIFYDLGFTSSSTQDRGAMLMYIASFLTFMSIGGFPSYVEDMKVFGRERLNGHFGPTAFVVGNTESSVPYLLLISLIPGVIAYYLTGLQKGFDHFIYFSMVLFTCMMLVESLMMIVASIVPNFLLGIITAILEIPIILLLLNKYAYQGLYKNEFKGLTFSNDEAGGPPIISGEEILRKTWQVEMGYSKWVDLAILLGMVALYRILFLTIIKTTEKVIPLVKAFMSRPPKHSNQIMANISATPSATPLHGERL</sequence>
<dbReference type="Gene3D" id="3.40.50.300">
    <property type="entry name" value="P-loop containing nucleotide triphosphate hydrolases"/>
    <property type="match status" value="1"/>
</dbReference>
<dbReference type="InterPro" id="IPR013525">
    <property type="entry name" value="ABC2_TM"/>
</dbReference>
<dbReference type="GO" id="GO:0016020">
    <property type="term" value="C:membrane"/>
    <property type="evidence" value="ECO:0007669"/>
    <property type="project" value="UniProtKB-SubCell"/>
</dbReference>
<accession>A0A438H165</accession>
<dbReference type="InterPro" id="IPR003439">
    <property type="entry name" value="ABC_transporter-like_ATP-bd"/>
</dbReference>
<feature type="transmembrane region" description="Helical" evidence="7">
    <location>
        <begin position="336"/>
        <end position="356"/>
    </location>
</feature>
<gene>
    <name evidence="11" type="primary">ABCG11_4</name>
    <name evidence="11" type="ORF">CK203_047748</name>
</gene>
<evidence type="ECO:0000256" key="4">
    <source>
        <dbReference type="ARBA" id="ARBA00022692"/>
    </source>
</evidence>
<evidence type="ECO:0000259" key="10">
    <source>
        <dbReference type="Pfam" id="PF19055"/>
    </source>
</evidence>
<evidence type="ECO:0000256" key="6">
    <source>
        <dbReference type="ARBA" id="ARBA00023136"/>
    </source>
</evidence>
<comment type="subcellular location">
    <subcellularLocation>
        <location evidence="1">Membrane</location>
        <topology evidence="1">Multi-pass membrane protein</topology>
    </subcellularLocation>
</comment>
<dbReference type="GO" id="GO:0016887">
    <property type="term" value="F:ATP hydrolysis activity"/>
    <property type="evidence" value="ECO:0007669"/>
    <property type="project" value="InterPro"/>
</dbReference>
<proteinExistence type="inferred from homology"/>
<keyword evidence="4 7" id="KW-0812">Transmembrane</keyword>
<dbReference type="GO" id="GO:0140359">
    <property type="term" value="F:ABC-type transporter activity"/>
    <property type="evidence" value="ECO:0007669"/>
    <property type="project" value="InterPro"/>
</dbReference>
<dbReference type="SUPFAM" id="SSF52540">
    <property type="entry name" value="P-loop containing nucleoside triphosphate hydrolases"/>
    <property type="match status" value="1"/>
</dbReference>
<reference evidence="11 12" key="1">
    <citation type="journal article" date="2018" name="PLoS Genet.">
        <title>Population sequencing reveals clonal diversity and ancestral inbreeding in the grapevine cultivar Chardonnay.</title>
        <authorList>
            <person name="Roach M.J."/>
            <person name="Johnson D.L."/>
            <person name="Bohlmann J."/>
            <person name="van Vuuren H.J."/>
            <person name="Jones S.J."/>
            <person name="Pretorius I.S."/>
            <person name="Schmidt S.A."/>
            <person name="Borneman A.R."/>
        </authorList>
    </citation>
    <scope>NUCLEOTIDE SEQUENCE [LARGE SCALE GENOMIC DNA]</scope>
    <source>
        <strain evidence="12">cv. Chardonnay</strain>
        <tissue evidence="11">Leaf</tissue>
    </source>
</reference>
<keyword evidence="3" id="KW-0813">Transport</keyword>
<dbReference type="PANTHER" id="PTHR48042:SF1">
    <property type="entry name" value="ABC TRANSPORTER G FAMILY MEMBER 11-LIKE"/>
    <property type="match status" value="1"/>
</dbReference>
<dbReference type="Pfam" id="PF19055">
    <property type="entry name" value="ABC2_membrane_7"/>
    <property type="match status" value="1"/>
</dbReference>
<comment type="caution">
    <text evidence="11">The sequence shown here is derived from an EMBL/GenBank/DDBJ whole genome shotgun (WGS) entry which is preliminary data.</text>
</comment>
<comment type="similarity">
    <text evidence="2">Belongs to the ABC transporter superfamily. ABCG family. Eye pigment precursor importer (TC 3.A.1.204) subfamily.</text>
</comment>
<feature type="transmembrane region" description="Helical" evidence="7">
    <location>
        <begin position="391"/>
        <end position="409"/>
    </location>
</feature>
<dbReference type="PANTHER" id="PTHR48042">
    <property type="entry name" value="ABC TRANSPORTER G FAMILY MEMBER 11"/>
    <property type="match status" value="1"/>
</dbReference>
<evidence type="ECO:0000256" key="3">
    <source>
        <dbReference type="ARBA" id="ARBA00022448"/>
    </source>
</evidence>
<dbReference type="AlphaFoldDB" id="A0A438H165"/>
<dbReference type="InterPro" id="IPR043926">
    <property type="entry name" value="ABCG_dom"/>
</dbReference>
<dbReference type="InterPro" id="IPR027417">
    <property type="entry name" value="P-loop_NTPase"/>
</dbReference>
<evidence type="ECO:0000313" key="11">
    <source>
        <dbReference type="EMBL" id="RVW78340.1"/>
    </source>
</evidence>
<protein>
    <submittedName>
        <fullName evidence="11">ABC transporter G family member 11</fullName>
    </submittedName>
</protein>
<feature type="transmembrane region" description="Helical" evidence="7">
    <location>
        <begin position="363"/>
        <end position="385"/>
    </location>
</feature>
<dbReference type="EMBL" id="QGNW01000297">
    <property type="protein sequence ID" value="RVW78340.1"/>
    <property type="molecule type" value="Genomic_DNA"/>
</dbReference>
<evidence type="ECO:0000256" key="7">
    <source>
        <dbReference type="SAM" id="Phobius"/>
    </source>
</evidence>
<evidence type="ECO:0000256" key="5">
    <source>
        <dbReference type="ARBA" id="ARBA00022989"/>
    </source>
</evidence>
<organism evidence="11 12">
    <name type="scientific">Vitis vinifera</name>
    <name type="common">Grape</name>
    <dbReference type="NCBI Taxonomy" id="29760"/>
    <lineage>
        <taxon>Eukaryota</taxon>
        <taxon>Viridiplantae</taxon>
        <taxon>Streptophyta</taxon>
        <taxon>Embryophyta</taxon>
        <taxon>Tracheophyta</taxon>
        <taxon>Spermatophyta</taxon>
        <taxon>Magnoliopsida</taxon>
        <taxon>eudicotyledons</taxon>
        <taxon>Gunneridae</taxon>
        <taxon>Pentapetalae</taxon>
        <taxon>rosids</taxon>
        <taxon>Vitales</taxon>
        <taxon>Vitaceae</taxon>
        <taxon>Viteae</taxon>
        <taxon>Vitis</taxon>
    </lineage>
</organism>
<feature type="domain" description="ABC transporter family G" evidence="10">
    <location>
        <begin position="112"/>
        <end position="172"/>
    </location>
</feature>
<evidence type="ECO:0000256" key="1">
    <source>
        <dbReference type="ARBA" id="ARBA00004141"/>
    </source>
</evidence>
<feature type="transmembrane region" description="Helical" evidence="7">
    <location>
        <begin position="287"/>
        <end position="307"/>
    </location>
</feature>
<evidence type="ECO:0000259" key="9">
    <source>
        <dbReference type="Pfam" id="PF01061"/>
    </source>
</evidence>
<feature type="transmembrane region" description="Helical" evidence="7">
    <location>
        <begin position="457"/>
        <end position="478"/>
    </location>
</feature>
<evidence type="ECO:0000259" key="8">
    <source>
        <dbReference type="Pfam" id="PF00005"/>
    </source>
</evidence>
<dbReference type="GO" id="GO:0005524">
    <property type="term" value="F:ATP binding"/>
    <property type="evidence" value="ECO:0007669"/>
    <property type="project" value="InterPro"/>
</dbReference>
<name>A0A438H165_VITVI</name>
<feature type="domain" description="ABC transporter" evidence="8">
    <location>
        <begin position="19"/>
        <end position="82"/>
    </location>
</feature>
<dbReference type="Proteomes" id="UP000288805">
    <property type="component" value="Unassembled WGS sequence"/>
</dbReference>